<feature type="compositionally biased region" description="Low complexity" evidence="4">
    <location>
        <begin position="420"/>
        <end position="437"/>
    </location>
</feature>
<feature type="region of interest" description="Disordered" evidence="4">
    <location>
        <begin position="1738"/>
        <end position="1763"/>
    </location>
</feature>
<dbReference type="SMART" id="SM00252">
    <property type="entry name" value="SH2"/>
    <property type="match status" value="1"/>
</dbReference>
<dbReference type="InterPro" id="IPR036860">
    <property type="entry name" value="SH2_dom_sf"/>
</dbReference>
<evidence type="ECO:0000259" key="5">
    <source>
        <dbReference type="PROSITE" id="PS50001"/>
    </source>
</evidence>
<name>A0A3S1AAE6_ELYCH</name>
<feature type="compositionally biased region" description="Polar residues" evidence="4">
    <location>
        <begin position="114"/>
        <end position="126"/>
    </location>
</feature>
<dbReference type="PANTHER" id="PTHR10155">
    <property type="entry name" value="PHOSPHATIDYLINOSITOL 3-KINASE REGULATORY SUBUNIT"/>
    <property type="match status" value="1"/>
</dbReference>
<dbReference type="GO" id="GO:0046935">
    <property type="term" value="F:1-phosphatidylinositol-3-kinase regulator activity"/>
    <property type="evidence" value="ECO:0007669"/>
    <property type="project" value="TreeGrafter"/>
</dbReference>
<feature type="compositionally biased region" description="Basic and acidic residues" evidence="4">
    <location>
        <begin position="656"/>
        <end position="667"/>
    </location>
</feature>
<feature type="compositionally biased region" description="Polar residues" evidence="4">
    <location>
        <begin position="221"/>
        <end position="233"/>
    </location>
</feature>
<feature type="compositionally biased region" description="Basic residues" evidence="4">
    <location>
        <begin position="13"/>
        <end position="23"/>
    </location>
</feature>
<feature type="coiled-coil region" evidence="3">
    <location>
        <begin position="1323"/>
        <end position="1357"/>
    </location>
</feature>
<gene>
    <name evidence="7" type="ORF">EGW08_005502</name>
</gene>
<feature type="compositionally biased region" description="Basic and acidic residues" evidence="4">
    <location>
        <begin position="614"/>
        <end position="631"/>
    </location>
</feature>
<dbReference type="EMBL" id="RQTK01000130">
    <property type="protein sequence ID" value="RUS86712.1"/>
    <property type="molecule type" value="Genomic_DNA"/>
</dbReference>
<feature type="compositionally biased region" description="Basic and acidic residues" evidence="4">
    <location>
        <begin position="1112"/>
        <end position="1123"/>
    </location>
</feature>
<feature type="compositionally biased region" description="Basic residues" evidence="4">
    <location>
        <begin position="513"/>
        <end position="524"/>
    </location>
</feature>
<proteinExistence type="predicted"/>
<dbReference type="PROSITE" id="PS50001">
    <property type="entry name" value="SH2"/>
    <property type="match status" value="1"/>
</dbReference>
<evidence type="ECO:0000256" key="1">
    <source>
        <dbReference type="ARBA" id="ARBA00022999"/>
    </source>
</evidence>
<feature type="compositionally biased region" description="Basic and acidic residues" evidence="4">
    <location>
        <begin position="1"/>
        <end position="11"/>
    </location>
</feature>
<feature type="compositionally biased region" description="Low complexity" evidence="4">
    <location>
        <begin position="299"/>
        <end position="319"/>
    </location>
</feature>
<dbReference type="Proteomes" id="UP000271974">
    <property type="component" value="Unassembled WGS sequence"/>
</dbReference>
<feature type="compositionally biased region" description="Low complexity" evidence="4">
    <location>
        <begin position="199"/>
        <end position="215"/>
    </location>
</feature>
<evidence type="ECO:0008006" key="9">
    <source>
        <dbReference type="Google" id="ProtNLM"/>
    </source>
</evidence>
<evidence type="ECO:0000256" key="2">
    <source>
        <dbReference type="PROSITE-ProRule" id="PRU00191"/>
    </source>
</evidence>
<feature type="domain" description="SOCS box" evidence="6">
    <location>
        <begin position="1958"/>
        <end position="2000"/>
    </location>
</feature>
<feature type="compositionally biased region" description="Basic and acidic residues" evidence="4">
    <location>
        <begin position="93"/>
        <end position="107"/>
    </location>
</feature>
<dbReference type="STRING" id="188477.A0A3S1AAE6"/>
<feature type="domain" description="SH2" evidence="5">
    <location>
        <begin position="1855"/>
        <end position="1963"/>
    </location>
</feature>
<dbReference type="GO" id="GO:0005942">
    <property type="term" value="C:phosphatidylinositol 3-kinase complex"/>
    <property type="evidence" value="ECO:0007669"/>
    <property type="project" value="TreeGrafter"/>
</dbReference>
<dbReference type="SUPFAM" id="SSF55550">
    <property type="entry name" value="SH2 domain"/>
    <property type="match status" value="1"/>
</dbReference>
<feature type="region of interest" description="Disordered" evidence="4">
    <location>
        <begin position="598"/>
        <end position="667"/>
    </location>
</feature>
<feature type="region of interest" description="Disordered" evidence="4">
    <location>
        <begin position="159"/>
        <end position="437"/>
    </location>
</feature>
<feature type="region of interest" description="Disordered" evidence="4">
    <location>
        <begin position="548"/>
        <end position="581"/>
    </location>
</feature>
<dbReference type="GO" id="GO:0046854">
    <property type="term" value="P:phosphatidylinositol phosphate biosynthetic process"/>
    <property type="evidence" value="ECO:0007669"/>
    <property type="project" value="TreeGrafter"/>
</dbReference>
<feature type="region of interest" description="Disordered" evidence="4">
    <location>
        <begin position="687"/>
        <end position="821"/>
    </location>
</feature>
<accession>A0A3S1AAE6</accession>
<feature type="compositionally biased region" description="Basic and acidic residues" evidence="4">
    <location>
        <begin position="787"/>
        <end position="820"/>
    </location>
</feature>
<dbReference type="InterPro" id="IPR000980">
    <property type="entry name" value="SH2"/>
</dbReference>
<evidence type="ECO:0000256" key="4">
    <source>
        <dbReference type="SAM" id="MobiDB-lite"/>
    </source>
</evidence>
<reference evidence="7 8" key="1">
    <citation type="submission" date="2019-01" db="EMBL/GenBank/DDBJ databases">
        <title>A draft genome assembly of the solar-powered sea slug Elysia chlorotica.</title>
        <authorList>
            <person name="Cai H."/>
            <person name="Li Q."/>
            <person name="Fang X."/>
            <person name="Li J."/>
            <person name="Curtis N.E."/>
            <person name="Altenburger A."/>
            <person name="Shibata T."/>
            <person name="Feng M."/>
            <person name="Maeda T."/>
            <person name="Schwartz J.A."/>
            <person name="Shigenobu S."/>
            <person name="Lundholm N."/>
            <person name="Nishiyama T."/>
            <person name="Yang H."/>
            <person name="Hasebe M."/>
            <person name="Li S."/>
            <person name="Pierce S.K."/>
            <person name="Wang J."/>
        </authorList>
    </citation>
    <scope>NUCLEOTIDE SEQUENCE [LARGE SCALE GENOMIC DNA]</scope>
    <source>
        <strain evidence="7">EC2010</strain>
        <tissue evidence="7">Whole organism of an adult</tissue>
    </source>
</reference>
<feature type="compositionally biased region" description="Basic and acidic residues" evidence="4">
    <location>
        <begin position="765"/>
        <end position="776"/>
    </location>
</feature>
<feature type="region of interest" description="Disordered" evidence="4">
    <location>
        <begin position="1"/>
        <end position="136"/>
    </location>
</feature>
<evidence type="ECO:0000259" key="6">
    <source>
        <dbReference type="PROSITE" id="PS50225"/>
    </source>
</evidence>
<feature type="region of interest" description="Disordered" evidence="4">
    <location>
        <begin position="482"/>
        <end position="532"/>
    </location>
</feature>
<feature type="compositionally biased region" description="Polar residues" evidence="4">
    <location>
        <begin position="598"/>
        <end position="610"/>
    </location>
</feature>
<feature type="compositionally biased region" description="Polar residues" evidence="4">
    <location>
        <begin position="569"/>
        <end position="581"/>
    </location>
</feature>
<feature type="region of interest" description="Disordered" evidence="4">
    <location>
        <begin position="1083"/>
        <end position="1142"/>
    </location>
</feature>
<feature type="compositionally biased region" description="Polar residues" evidence="4">
    <location>
        <begin position="389"/>
        <end position="408"/>
    </location>
</feature>
<feature type="compositionally biased region" description="Acidic residues" evidence="4">
    <location>
        <begin position="330"/>
        <end position="340"/>
    </location>
</feature>
<evidence type="ECO:0000256" key="3">
    <source>
        <dbReference type="SAM" id="Coils"/>
    </source>
</evidence>
<evidence type="ECO:0000313" key="7">
    <source>
        <dbReference type="EMBL" id="RUS86712.1"/>
    </source>
</evidence>
<dbReference type="InterPro" id="IPR001496">
    <property type="entry name" value="SOCS_box"/>
</dbReference>
<evidence type="ECO:0000313" key="8">
    <source>
        <dbReference type="Proteomes" id="UP000271974"/>
    </source>
</evidence>
<feature type="compositionally biased region" description="Basic and acidic residues" evidence="4">
    <location>
        <begin position="409"/>
        <end position="418"/>
    </location>
</feature>
<feature type="compositionally biased region" description="Polar residues" evidence="4">
    <location>
        <begin position="1408"/>
        <end position="1423"/>
    </location>
</feature>
<dbReference type="Pfam" id="PF00017">
    <property type="entry name" value="SH2"/>
    <property type="match status" value="1"/>
</dbReference>
<feature type="compositionally biased region" description="Basic and acidic residues" evidence="4">
    <location>
        <begin position="76"/>
        <end position="86"/>
    </location>
</feature>
<feature type="region of interest" description="Disordered" evidence="4">
    <location>
        <begin position="1024"/>
        <end position="1045"/>
    </location>
</feature>
<sequence>MGDKTEEEGLKSKLGRKFSKRSSARTPETPKVKPGAARAATLPPNMDAGAMASQHTGGSGIFSKLKRRFRIGSNKGKYDLKAESPAKPRWSRRRSDESQLRRSKESIEGETTGRAGTSSRKPSSAKTPRKVKDDKEEVILIRKDKRVSVICKAENGDAEVLFSNIDNSDEDSSSAWGGTEEDPYATLSSVLGEAESQHKNLSSSKQSSSSKSSLASRDKPTSASEKNSVSSPVKTPDSTEDYPYARIDSSKRKQRPQQQQTPLTAKDFNVRARARIKSQVEPDYETLDEVQHQKNELVSSPGMDGNNGNNGTANSSSLGDGMSTSHDSLDDLDPDYESLEEVQHKQRALSLHLPAPSQNSTLAGKGDTTGASGAYDPYASITRPKSYAASASTGTKPYQSPSSGSSLDQQKHPQEDKLVSANQSSRHSSASASSVSLAPLAAGVDTSLSNDQDQKCQTGEDGKEVVEESLYDNPNVLLRKQQQQNSLSVSSIGKSHASPRSSLALGDALPAPTHHHHHHHHHIKTPAEEELVEKLSSLLAPPLPLRNYQKEEVYQTPSSTRGKGLDKSGPSNSSARHSWSAQNSRYTMSEFLDVATAGTGTTVSPRSQQRWKGRSGEADGRRHSTHSHREYAWSGGENSPGSKSKIGKKAASRESLGSDKESAHSQSDEKVFFTCAEVAEACCSPVPESDTATSVPPTQQPVVCESEQVTSKTPSNPELECAGEAEGGKSEIAATPENKVENSGVLEPAELDTPLTTCLANEGTDLPKDKESEKNAHSPSKLTALDSIKETDTTENVGKKRDLNSHEVDGASKDPGKTDNSKTVNYNTTYACVVKETPKNRIIADIHCGNGLVLDASKTNLCKESSIVGTECQTTKKIKHLPSELCNHDKLSDVHSNPLDEEALQEFCRNLAVEIITKAVQYCLRAEEQNLLNEQFTGGNKSSVAITSEDDQVSHVWVHEADGGQEFLPNSGSDSLLNCQQKTQAEHFCEEHDIRRNGNLECEENGQCSKPSLLTLDNVPRFTAENDSSTCTSKSEDTLSDSATPSDDCGILATCPDYMKNGEDFHTGLGFDRLDNAFENQDQYRSQGARPKVMPLPFPAAGQTSRSSHWKNGPDSETERELTVRPPGNHQQTFQARSDLHSDDDDIGIWDDTLSPSVPNMDFCDFVGEREDILQLMNLGTGLHGVNSQGRLVRARNRLRMEPELRVQETLYVDSDSDSEVESADHISRVGHSFHNQATRVHKSFVIKVQRDFSITKVVRPIIYANPRLLENVLSGKFKFDPSLDKDYISHGVYRKGRFFSYLSDSCKSAVDGKLKAYFNAKREELSTRRQYRTEELKRLQRKADELQVKIDNKLEEVKDLPTFHDVRMHLLKTHKMDTWEPERAKKRKYCSSTSDEDIGDIPGSSEPEANSASVNTCRSSPSPALGERKSQSEACNSETRTGSQANGGTCTPCVHSRKPQPCNDFQFESTIFLEEQREEELLDPQLCTSPANSMETALEDFSKLCDRDLACKRCGDADESDAEDELAALDVYVRTVGPRFSRALHGELAYSAHVRPPRLCCETEKSDTDGLQFTAVKAVGACQGAACHLSWQDWSAMDLHFRKLVPHSSPRLDFQFLLKTYAELKHFVLKERRRNVELKGCYVKSFSWRQNHQTVGGHHQQSQDPSNSRPTCSRVEEFVFLKLLRDELYHFGHMITASAGARALFVEERDIGHSCLFLLRMILRIIHRMRHRIQLARATRQQQQQQQQDQEDNSSPGAGSQHLDLNAMEDHRQFHVSNFQRFRSDSMLDSLRTWMTPQDYSPDPNILVSGRTVVAHTDSRSLELAGMLGVSEPQPLQEGEDFVESMQQLQSKEWYWGPISYEEAAMILQDKEDGSFLVRDSSDHKYLLSLSFKSLGEIHHTRMEHAKGLFSFWSQPESHGKARICEFIDKSVQNSRDGRFLYFLRPSARGVPPLPIRLLNPVSRNFRVASLKHLSRFVVRQNVRKDHLNLLPVPEKVKEIPDEDQWPFCGDSTKF</sequence>
<dbReference type="OrthoDB" id="5979828at2759"/>
<dbReference type="PANTHER" id="PTHR10155:SF5">
    <property type="entry name" value="SUPPRESSOR OF CYTOKINE SIGNALING 7"/>
    <property type="match status" value="1"/>
</dbReference>
<feature type="region of interest" description="Disordered" evidence="4">
    <location>
        <begin position="1383"/>
        <end position="1450"/>
    </location>
</feature>
<dbReference type="Gene3D" id="3.30.505.10">
    <property type="entry name" value="SH2 domain"/>
    <property type="match status" value="1"/>
</dbReference>
<feature type="compositionally biased region" description="Polar residues" evidence="4">
    <location>
        <begin position="690"/>
        <end position="716"/>
    </location>
</feature>
<feature type="compositionally biased region" description="Polar residues" evidence="4">
    <location>
        <begin position="482"/>
        <end position="501"/>
    </location>
</feature>
<feature type="compositionally biased region" description="Polar residues" evidence="4">
    <location>
        <begin position="1433"/>
        <end position="1450"/>
    </location>
</feature>
<keyword evidence="8" id="KW-1185">Reference proteome</keyword>
<organism evidence="7 8">
    <name type="scientific">Elysia chlorotica</name>
    <name type="common">Eastern emerald elysia</name>
    <name type="synonym">Sea slug</name>
    <dbReference type="NCBI Taxonomy" id="188477"/>
    <lineage>
        <taxon>Eukaryota</taxon>
        <taxon>Metazoa</taxon>
        <taxon>Spiralia</taxon>
        <taxon>Lophotrochozoa</taxon>
        <taxon>Mollusca</taxon>
        <taxon>Gastropoda</taxon>
        <taxon>Heterobranchia</taxon>
        <taxon>Euthyneura</taxon>
        <taxon>Panpulmonata</taxon>
        <taxon>Sacoglossa</taxon>
        <taxon>Placobranchoidea</taxon>
        <taxon>Plakobranchidae</taxon>
        <taxon>Elysia</taxon>
    </lineage>
</organism>
<comment type="caution">
    <text evidence="7">The sequence shown here is derived from an EMBL/GenBank/DDBJ whole genome shotgun (WGS) entry which is preliminary data.</text>
</comment>
<keyword evidence="3" id="KW-0175">Coiled coil</keyword>
<dbReference type="PROSITE" id="PS50225">
    <property type="entry name" value="SOCS"/>
    <property type="match status" value="1"/>
</dbReference>
<keyword evidence="1 2" id="KW-0727">SH2 domain</keyword>
<protein>
    <recommendedName>
        <fullName evidence="9">SH2 domain-containing protein</fullName>
    </recommendedName>
</protein>